<protein>
    <submittedName>
        <fullName evidence="12">Zinc finger protein 341</fullName>
    </submittedName>
</protein>
<dbReference type="Gene3D" id="2.40.50.40">
    <property type="match status" value="1"/>
</dbReference>
<dbReference type="PROSITE" id="PS00028">
    <property type="entry name" value="ZINC_FINGER_C2H2_1"/>
    <property type="match status" value="10"/>
</dbReference>
<dbReference type="Gene3D" id="3.30.160.60">
    <property type="entry name" value="Classic Zinc Finger"/>
    <property type="match status" value="4"/>
</dbReference>
<evidence type="ECO:0000313" key="12">
    <source>
        <dbReference type="EMBL" id="KFM78112.1"/>
    </source>
</evidence>
<feature type="compositionally biased region" description="Acidic residues" evidence="8">
    <location>
        <begin position="1608"/>
        <end position="1619"/>
    </location>
</feature>
<feature type="compositionally biased region" description="Basic and acidic residues" evidence="8">
    <location>
        <begin position="1493"/>
        <end position="1507"/>
    </location>
</feature>
<keyword evidence="2" id="KW-0479">Metal-binding</keyword>
<dbReference type="SUPFAM" id="SSF57667">
    <property type="entry name" value="beta-beta-alpha zinc fingers"/>
    <property type="match status" value="3"/>
</dbReference>
<dbReference type="Pfam" id="PF00385">
    <property type="entry name" value="Chromo"/>
    <property type="match status" value="1"/>
</dbReference>
<feature type="domain" description="C2H2-type" evidence="10">
    <location>
        <begin position="1164"/>
        <end position="1193"/>
    </location>
</feature>
<feature type="region of interest" description="Disordered" evidence="8">
    <location>
        <begin position="294"/>
        <end position="320"/>
    </location>
</feature>
<keyword evidence="4 7" id="KW-0863">Zinc-finger</keyword>
<comment type="subcellular location">
    <subcellularLocation>
        <location evidence="1">Nucleus</location>
    </subcellularLocation>
</comment>
<feature type="region of interest" description="Disordered" evidence="8">
    <location>
        <begin position="548"/>
        <end position="572"/>
    </location>
</feature>
<evidence type="ECO:0000259" key="11">
    <source>
        <dbReference type="PROSITE" id="PS51058"/>
    </source>
</evidence>
<dbReference type="PANTHER" id="PTHR24379:SF121">
    <property type="entry name" value="C2H2-TYPE DOMAIN-CONTAINING PROTEIN"/>
    <property type="match status" value="1"/>
</dbReference>
<feature type="region of interest" description="Disordered" evidence="8">
    <location>
        <begin position="1366"/>
        <end position="1386"/>
    </location>
</feature>
<dbReference type="SMART" id="SM00451">
    <property type="entry name" value="ZnF_U1"/>
    <property type="match status" value="3"/>
</dbReference>
<feature type="region of interest" description="Disordered" evidence="8">
    <location>
        <begin position="1414"/>
        <end position="1447"/>
    </location>
</feature>
<dbReference type="GO" id="GO:0003677">
    <property type="term" value="F:DNA binding"/>
    <property type="evidence" value="ECO:0007669"/>
    <property type="project" value="InterPro"/>
</dbReference>
<dbReference type="InterPro" id="IPR017984">
    <property type="entry name" value="Chromo_dom_subgr"/>
</dbReference>
<feature type="domain" description="CXXC-type" evidence="11">
    <location>
        <begin position="165"/>
        <end position="210"/>
    </location>
</feature>
<dbReference type="PRINTS" id="PR00504">
    <property type="entry name" value="CHROMODOMAIN"/>
</dbReference>
<dbReference type="InterPro" id="IPR023779">
    <property type="entry name" value="Chromodomain_CS"/>
</dbReference>
<dbReference type="PANTHER" id="PTHR24379">
    <property type="entry name" value="KRAB AND ZINC FINGER DOMAIN-CONTAINING"/>
    <property type="match status" value="1"/>
</dbReference>
<dbReference type="InterPro" id="IPR016197">
    <property type="entry name" value="Chromo-like_dom_sf"/>
</dbReference>
<feature type="compositionally biased region" description="Basic and acidic residues" evidence="8">
    <location>
        <begin position="658"/>
        <end position="668"/>
    </location>
</feature>
<evidence type="ECO:0000256" key="3">
    <source>
        <dbReference type="ARBA" id="ARBA00022737"/>
    </source>
</evidence>
<feature type="domain" description="C2H2-type" evidence="10">
    <location>
        <begin position="1263"/>
        <end position="1285"/>
    </location>
</feature>
<feature type="region of interest" description="Disordered" evidence="8">
    <location>
        <begin position="1661"/>
        <end position="1687"/>
    </location>
</feature>
<feature type="region of interest" description="Disordered" evidence="8">
    <location>
        <begin position="34"/>
        <end position="97"/>
    </location>
</feature>
<feature type="region of interest" description="Disordered" evidence="8">
    <location>
        <begin position="131"/>
        <end position="150"/>
    </location>
</feature>
<evidence type="ECO:0000259" key="10">
    <source>
        <dbReference type="PROSITE" id="PS50157"/>
    </source>
</evidence>
<reference evidence="12 13" key="1">
    <citation type="submission" date="2013-11" db="EMBL/GenBank/DDBJ databases">
        <title>Genome sequencing of Stegodyphus mimosarum.</title>
        <authorList>
            <person name="Bechsgaard J."/>
        </authorList>
    </citation>
    <scope>NUCLEOTIDE SEQUENCE [LARGE SCALE GENOMIC DNA]</scope>
</reference>
<keyword evidence="6" id="KW-0539">Nucleus</keyword>
<evidence type="ECO:0000256" key="7">
    <source>
        <dbReference type="PROSITE-ProRule" id="PRU00509"/>
    </source>
</evidence>
<feature type="compositionally biased region" description="Basic and acidic residues" evidence="8">
    <location>
        <begin position="548"/>
        <end position="560"/>
    </location>
</feature>
<dbReference type="GO" id="GO:0005634">
    <property type="term" value="C:nucleus"/>
    <property type="evidence" value="ECO:0007669"/>
    <property type="project" value="UniProtKB-SubCell"/>
</dbReference>
<dbReference type="GO" id="GO:0005694">
    <property type="term" value="C:chromosome"/>
    <property type="evidence" value="ECO:0007669"/>
    <property type="project" value="UniProtKB-ARBA"/>
</dbReference>
<dbReference type="InterPro" id="IPR023780">
    <property type="entry name" value="Chromo_domain"/>
</dbReference>
<dbReference type="PROSITE" id="PS50013">
    <property type="entry name" value="CHROMO_2"/>
    <property type="match status" value="1"/>
</dbReference>
<dbReference type="SMART" id="SM00355">
    <property type="entry name" value="ZnF_C2H2"/>
    <property type="match status" value="17"/>
</dbReference>
<accession>A0A087UL73</accession>
<dbReference type="OMA" id="HCATENC"/>
<keyword evidence="3" id="KW-0677">Repeat</keyword>
<dbReference type="PROSITE" id="PS00598">
    <property type="entry name" value="CHROMO_1"/>
    <property type="match status" value="1"/>
</dbReference>
<dbReference type="InterPro" id="IPR000953">
    <property type="entry name" value="Chromo/chromo_shadow_dom"/>
</dbReference>
<feature type="region of interest" description="Disordered" evidence="8">
    <location>
        <begin position="1493"/>
        <end position="1534"/>
    </location>
</feature>
<feature type="domain" description="C2H2-type" evidence="10">
    <location>
        <begin position="1345"/>
        <end position="1372"/>
    </location>
</feature>
<feature type="domain" description="C2H2-type" evidence="10">
    <location>
        <begin position="1235"/>
        <end position="1258"/>
    </location>
</feature>
<evidence type="ECO:0000259" key="9">
    <source>
        <dbReference type="PROSITE" id="PS50013"/>
    </source>
</evidence>
<feature type="compositionally biased region" description="Basic residues" evidence="8">
    <location>
        <begin position="73"/>
        <end position="97"/>
    </location>
</feature>
<organism evidence="12 13">
    <name type="scientific">Stegodyphus mimosarum</name>
    <name type="common">African social velvet spider</name>
    <dbReference type="NCBI Taxonomy" id="407821"/>
    <lineage>
        <taxon>Eukaryota</taxon>
        <taxon>Metazoa</taxon>
        <taxon>Ecdysozoa</taxon>
        <taxon>Arthropoda</taxon>
        <taxon>Chelicerata</taxon>
        <taxon>Arachnida</taxon>
        <taxon>Araneae</taxon>
        <taxon>Araneomorphae</taxon>
        <taxon>Entelegynae</taxon>
        <taxon>Eresoidea</taxon>
        <taxon>Eresidae</taxon>
        <taxon>Stegodyphus</taxon>
    </lineage>
</organism>
<feature type="compositionally biased region" description="Basic residues" evidence="8">
    <location>
        <begin position="131"/>
        <end position="140"/>
    </location>
</feature>
<feature type="compositionally biased region" description="Basic and acidic residues" evidence="8">
    <location>
        <begin position="1435"/>
        <end position="1447"/>
    </location>
</feature>
<dbReference type="GO" id="GO:0008270">
    <property type="term" value="F:zinc ion binding"/>
    <property type="evidence" value="ECO:0007669"/>
    <property type="project" value="UniProtKB-KW"/>
</dbReference>
<dbReference type="PROSITE" id="PS51058">
    <property type="entry name" value="ZF_CXXC"/>
    <property type="match status" value="1"/>
</dbReference>
<dbReference type="Proteomes" id="UP000054359">
    <property type="component" value="Unassembled WGS sequence"/>
</dbReference>
<dbReference type="STRING" id="407821.A0A087UL73"/>
<name>A0A087UL73_STEMI</name>
<feature type="domain" description="C2H2-type" evidence="10">
    <location>
        <begin position="1315"/>
        <end position="1344"/>
    </location>
</feature>
<feature type="compositionally biased region" description="Polar residues" evidence="8">
    <location>
        <begin position="643"/>
        <end position="654"/>
    </location>
</feature>
<gene>
    <name evidence="12" type="ORF">X975_14142</name>
</gene>
<evidence type="ECO:0000256" key="2">
    <source>
        <dbReference type="ARBA" id="ARBA00022723"/>
    </source>
</evidence>
<dbReference type="EMBL" id="KK120358">
    <property type="protein sequence ID" value="KFM78112.1"/>
    <property type="molecule type" value="Genomic_DNA"/>
</dbReference>
<dbReference type="OrthoDB" id="433924at2759"/>
<dbReference type="InterPro" id="IPR036236">
    <property type="entry name" value="Znf_C2H2_sf"/>
</dbReference>
<feature type="domain" description="C2H2-type" evidence="10">
    <location>
        <begin position="1134"/>
        <end position="1163"/>
    </location>
</feature>
<feature type="region of interest" description="Disordered" evidence="8">
    <location>
        <begin position="643"/>
        <end position="682"/>
    </location>
</feature>
<evidence type="ECO:0000256" key="6">
    <source>
        <dbReference type="ARBA" id="ARBA00023242"/>
    </source>
</evidence>
<sequence length="1831" mass="206328">MAKIIDSLECGKCGEVFHQLEVFIKHKMSNCAPKDELDDSGLKDNKKNKKLGKKASVAEIKGINKFSKETEKMKKKPPQSLKRKTPTSKPPPSKKSKVLLMERDTPKLKGVTGYLWKKRIMQEQLKEQKRRQLMHAKRKPVVQYQSDDEGSFEHVEASSDSEDSVHMRAETQCGRCAGCSRVEDCMECEVCLRKLEDPDIDDVCMLRECTAEADEEIFKVEKILAKRFRHGRFEYLIKWKGYPSSENTWEPKENILSPALLAEFEKRHNRLISKRPQQIVPTVRKRKKFYYTESSDDSSQDESRASRMFSPATALDAKRGRSSKKAAMDFIKTVCLKGRRPSPEVVHLPVSIVASESESRSKSPSPEPVKKKVIIEIPDPKEKGKFIRVKGEAKDIKFLKDCDLNPVVDLGVPVPEDEESIQSLVFDDIVKRRVSKLKEKDKKMKTLETKSKNISLQKQAKISDVEKHSPKTLTPGKSLLANKQVNQKVVKPVEIASDKKKRVTYQEKIENLINQEKSQEDYISFDDLDDSFSGGDSKTLAELRESLRQSMKKSENEKKPVQPKLPDSVPKVGARKNFVRPLKPKVPNQVPVNQINTIDEVALGISSSTAANKPSATGGKDSEATNERVFVVMPDGSMVEVSTAKNDTNQSKTTLEAVPKKSPKEKPKPAAKTMSTTPKKTVPQVSLEDCTVDAVDDSRTLKLPNTLQLVQSELPLTEAENSSKLIGMFLFRQVISPNDSSHKCLLCPTKNTFRFLLELEKHYSTVHELASQTFKAEFSENIVFVCVPPDVTEQTTLNSVCRFCDITLKNLAEVRSHYPTSHNKTVRLVQEQQVTELSTSLFCSICAEMSKNFTDHHTHMKNVHRMQTYVCKYCTFITSRANRLKAHVKQKHNQVSTVPTAAAIKGNKIKLKCPVCQLFLNGKDNLDQHILLAHSVQTGPEMWSCAKCLQPIGTAKEFTVHVFACASKKSLEHVKPAFLRKTLCVYKCTQCAATFLSEKEIKKHLVDTKHTQNFEIIRNNEGSIKLLECFLCDKKATCSETLVKHFLHVHMVWIDKNSSKSTESKETDTLKNSDENGEISSTLVMKDIPGKEELADLGLETKVGHYCHVCDSVIKSYPLYYLHMQDLHSSEKRFRCAITSCESTYTNYKEFENHVKVHNQDHAHNCSICDETFNTEDELKEHNVSIEHASHYMKMHEKCRPAGIEARNHQCKVCLTWFGMHQYFVHHMENDDHDYKCQKCGLQFLQPDSRRMHIQKVHPEIATVCEFCGRKFQATQSVWGHLKTHGIVFECEICHRRFLHKEQVVTHMEAHDPPMQCPWKGCTRQLVTKISLYYHLKTHRGDDDHKCPYCQKGFIKQKLLEAHMRTHEADAAASKETDKPADNKSHSEGELIQLICAGCDKGFDDEDQFAGHDCSVTKPTVNEESKFPTDTPSQPEHDASESVSEKETHAVIDEAIKQTEATEKPITVSDILDNVLENSGDLQLLQEGEEKIDSLEKSEEIEQDKAIKSPVAISTENSCDDVPDKNLNLESDVSNMDNERKDFIDGVLSISNQESNDDSSAQFGDISNEMVLAIEKNEVINLEDSESMDNQTDLQENFLESEKQNENVTEETKDEESIPEVESKLSSELESVSQEFSESEDPEQQIISVASMADDNVLESLPEKKEHSSEATENTEGIMDNQGNHETESEQTVVMMVTDPQDDSQGMELELSDDPSYAGATLLKVPTSDGKQVLLIPFSSTDGGTTVLSLPAGLTLESDGPHGQPIQVALEDASSADESSEVNEQRYLHVPVEGEVMGELLQGGDDIQVQEKMGAGTIVSENDISLHCNQD</sequence>
<feature type="region of interest" description="Disordered" evidence="8">
    <location>
        <begin position="1600"/>
        <end position="1643"/>
    </location>
</feature>
<evidence type="ECO:0000256" key="4">
    <source>
        <dbReference type="ARBA" id="ARBA00022771"/>
    </source>
</evidence>
<dbReference type="CDD" id="cd00024">
    <property type="entry name" value="CD_CSD"/>
    <property type="match status" value="1"/>
</dbReference>
<feature type="domain" description="C2H2-type" evidence="10">
    <location>
        <begin position="986"/>
        <end position="1015"/>
    </location>
</feature>
<dbReference type="InterPro" id="IPR013087">
    <property type="entry name" value="Znf_C2H2_type"/>
</dbReference>
<feature type="domain" description="C2H2-type" evidence="10">
    <location>
        <begin position="1289"/>
        <end position="1316"/>
    </location>
</feature>
<keyword evidence="13" id="KW-1185">Reference proteome</keyword>
<feature type="non-terminal residue" evidence="12">
    <location>
        <position position="1831"/>
    </location>
</feature>
<evidence type="ECO:0000256" key="8">
    <source>
        <dbReference type="SAM" id="MobiDB-lite"/>
    </source>
</evidence>
<feature type="compositionally biased region" description="Basic and acidic residues" evidence="8">
    <location>
        <begin position="1661"/>
        <end position="1670"/>
    </location>
</feature>
<feature type="domain" description="Chromo" evidence="9">
    <location>
        <begin position="218"/>
        <end position="276"/>
    </location>
</feature>
<dbReference type="PROSITE" id="PS50157">
    <property type="entry name" value="ZINC_FINGER_C2H2_2"/>
    <property type="match status" value="8"/>
</dbReference>
<keyword evidence="5" id="KW-0862">Zinc</keyword>
<dbReference type="InterPro" id="IPR002857">
    <property type="entry name" value="Znf_CXXC"/>
</dbReference>
<dbReference type="SUPFAM" id="SSF54160">
    <property type="entry name" value="Chromo domain-like"/>
    <property type="match status" value="1"/>
</dbReference>
<dbReference type="SMART" id="SM00298">
    <property type="entry name" value="CHROMO"/>
    <property type="match status" value="1"/>
</dbReference>
<evidence type="ECO:0000256" key="1">
    <source>
        <dbReference type="ARBA" id="ARBA00004123"/>
    </source>
</evidence>
<dbReference type="Pfam" id="PF13912">
    <property type="entry name" value="zf-C2H2_6"/>
    <property type="match status" value="2"/>
</dbReference>
<evidence type="ECO:0000313" key="13">
    <source>
        <dbReference type="Proteomes" id="UP000054359"/>
    </source>
</evidence>
<evidence type="ECO:0000256" key="5">
    <source>
        <dbReference type="ARBA" id="ARBA00022833"/>
    </source>
</evidence>
<proteinExistence type="predicted"/>
<dbReference type="InterPro" id="IPR003604">
    <property type="entry name" value="Matrin/U1-like-C_Znf_C2H2"/>
</dbReference>